<dbReference type="InterPro" id="IPR011008">
    <property type="entry name" value="Dimeric_a/b-barrel"/>
</dbReference>
<dbReference type="AlphaFoldDB" id="A0A9X3C5V1"/>
<dbReference type="RefSeq" id="WP_264206346.1">
    <property type="nucleotide sequence ID" value="NZ_JAOZEW010000010.1"/>
</dbReference>
<gene>
    <name evidence="2" type="ORF">OIU83_11210</name>
</gene>
<keyword evidence="3" id="KW-1185">Reference proteome</keyword>
<dbReference type="SUPFAM" id="SSF54909">
    <property type="entry name" value="Dimeric alpha+beta barrel"/>
    <property type="match status" value="1"/>
</dbReference>
<accession>A0A9X3C5V1</accession>
<dbReference type="PROSITE" id="PS51502">
    <property type="entry name" value="S_R_A_B_BARREL"/>
    <property type="match status" value="2"/>
</dbReference>
<feature type="domain" description="Stress-response A/B barrel" evidence="1">
    <location>
        <begin position="137"/>
        <end position="232"/>
    </location>
</feature>
<organism evidence="2 3">
    <name type="scientific">Flavobacterium shii</name>
    <dbReference type="NCBI Taxonomy" id="2987687"/>
    <lineage>
        <taxon>Bacteria</taxon>
        <taxon>Pseudomonadati</taxon>
        <taxon>Bacteroidota</taxon>
        <taxon>Flavobacteriia</taxon>
        <taxon>Flavobacteriales</taxon>
        <taxon>Flavobacteriaceae</taxon>
        <taxon>Flavobacterium</taxon>
    </lineage>
</organism>
<feature type="domain" description="Stress-response A/B barrel" evidence="1">
    <location>
        <begin position="10"/>
        <end position="111"/>
    </location>
</feature>
<dbReference type="Proteomes" id="UP001151079">
    <property type="component" value="Unassembled WGS sequence"/>
</dbReference>
<dbReference type="InterPro" id="IPR013097">
    <property type="entry name" value="Dabb"/>
</dbReference>
<dbReference type="Gene3D" id="3.30.70.100">
    <property type="match status" value="2"/>
</dbReference>
<evidence type="ECO:0000259" key="1">
    <source>
        <dbReference type="PROSITE" id="PS51502"/>
    </source>
</evidence>
<dbReference type="Pfam" id="PF07876">
    <property type="entry name" value="Dabb"/>
    <property type="match status" value="1"/>
</dbReference>
<dbReference type="EMBL" id="JAOZEW010000010">
    <property type="protein sequence ID" value="MCV9928227.1"/>
    <property type="molecule type" value="Genomic_DNA"/>
</dbReference>
<proteinExistence type="predicted"/>
<reference evidence="2" key="1">
    <citation type="submission" date="2022-10" db="EMBL/GenBank/DDBJ databases">
        <title>Two novel species of Flavobacterium.</title>
        <authorList>
            <person name="Liu Q."/>
            <person name="Xin Y.-H."/>
        </authorList>
    </citation>
    <scope>NUCLEOTIDE SEQUENCE</scope>
    <source>
        <strain evidence="2">LS1R49</strain>
    </source>
</reference>
<name>A0A9X3C5V1_9FLAO</name>
<evidence type="ECO:0000313" key="2">
    <source>
        <dbReference type="EMBL" id="MCV9928227.1"/>
    </source>
</evidence>
<comment type="caution">
    <text evidence="2">The sequence shown here is derived from an EMBL/GenBank/DDBJ whole genome shotgun (WGS) entry which is preliminary data.</text>
</comment>
<protein>
    <submittedName>
        <fullName evidence="2">Dabb family protein</fullName>
    </submittedName>
</protein>
<sequence>MEKIKNSPKLMHSTYFNLGTSNTPEIIGLYMAKARECLSESEGMISFWIGTRAQDMVRPENDLKYDIAMHQLFKDKASFDLYNTNDTTHSDFVVYVNKLVPGATRRVMDAYVTNLIIGGNLSEAQHIGFDGNFPQSLFHDLYFSLTDKSEKNIKNFTDICLKYLSGHPGIQQFSTGGLTDINRDVSVRNFDVAVSIIYESKKAYDTYLKSKKHDEFFPATAGMIENTYIFDSYLKYESKVYSLTRF</sequence>
<evidence type="ECO:0000313" key="3">
    <source>
        <dbReference type="Proteomes" id="UP001151079"/>
    </source>
</evidence>